<feature type="compositionally biased region" description="Polar residues" evidence="1">
    <location>
        <begin position="152"/>
        <end position="163"/>
    </location>
</feature>
<feature type="compositionally biased region" description="Basic and acidic residues" evidence="1">
    <location>
        <begin position="49"/>
        <end position="63"/>
    </location>
</feature>
<evidence type="ECO:0000256" key="1">
    <source>
        <dbReference type="SAM" id="MobiDB-lite"/>
    </source>
</evidence>
<dbReference type="EMBL" id="JADGKB010000046">
    <property type="protein sequence ID" value="KAJ3256750.1"/>
    <property type="molecule type" value="Genomic_DNA"/>
</dbReference>
<dbReference type="Proteomes" id="UP001210925">
    <property type="component" value="Unassembled WGS sequence"/>
</dbReference>
<sequence length="204" mass="23234">MQLEEHVENMRTMWKMRERRNSNSIPPEKRRISQVDENTAPTSPTAKKPKTEEKKIETVSHELEDGEEEEEEEEISGGIVIPMRQESFSSEGEEEEIEVGSGVTPVEATAPKIEDSKKMEADINLADVALKQITKIDSNYIPPPPPTMQIAVKTNESYDSESPLSDLCQERYDSIEKIEYQPPKEPTPPPIQKKKDSWLDLILN</sequence>
<dbReference type="AlphaFoldDB" id="A0AAD5UFM6"/>
<organism evidence="2 3">
    <name type="scientific">Boothiomyces macroporosus</name>
    <dbReference type="NCBI Taxonomy" id="261099"/>
    <lineage>
        <taxon>Eukaryota</taxon>
        <taxon>Fungi</taxon>
        <taxon>Fungi incertae sedis</taxon>
        <taxon>Chytridiomycota</taxon>
        <taxon>Chytridiomycota incertae sedis</taxon>
        <taxon>Chytridiomycetes</taxon>
        <taxon>Rhizophydiales</taxon>
        <taxon>Terramycetaceae</taxon>
        <taxon>Boothiomyces</taxon>
    </lineage>
</organism>
<feature type="region of interest" description="Disordered" evidence="1">
    <location>
        <begin position="1"/>
        <end position="115"/>
    </location>
</feature>
<proteinExistence type="predicted"/>
<comment type="caution">
    <text evidence="2">The sequence shown here is derived from an EMBL/GenBank/DDBJ whole genome shotgun (WGS) entry which is preliminary data.</text>
</comment>
<name>A0AAD5UFM6_9FUNG</name>
<evidence type="ECO:0000313" key="2">
    <source>
        <dbReference type="EMBL" id="KAJ3256750.1"/>
    </source>
</evidence>
<feature type="compositionally biased region" description="Acidic residues" evidence="1">
    <location>
        <begin position="64"/>
        <end position="75"/>
    </location>
</feature>
<feature type="compositionally biased region" description="Basic and acidic residues" evidence="1">
    <location>
        <begin position="168"/>
        <end position="179"/>
    </location>
</feature>
<protein>
    <submittedName>
        <fullName evidence="2">Uncharacterized protein</fullName>
    </submittedName>
</protein>
<evidence type="ECO:0000313" key="3">
    <source>
        <dbReference type="Proteomes" id="UP001210925"/>
    </source>
</evidence>
<keyword evidence="3" id="KW-1185">Reference proteome</keyword>
<reference evidence="2" key="1">
    <citation type="submission" date="2020-05" db="EMBL/GenBank/DDBJ databases">
        <title>Phylogenomic resolution of chytrid fungi.</title>
        <authorList>
            <person name="Stajich J.E."/>
            <person name="Amses K."/>
            <person name="Simmons R."/>
            <person name="Seto K."/>
            <person name="Myers J."/>
            <person name="Bonds A."/>
            <person name="Quandt C.A."/>
            <person name="Barry K."/>
            <person name="Liu P."/>
            <person name="Grigoriev I."/>
            <person name="Longcore J.E."/>
            <person name="James T.Y."/>
        </authorList>
    </citation>
    <scope>NUCLEOTIDE SEQUENCE</scope>
    <source>
        <strain evidence="2">PLAUS21</strain>
    </source>
</reference>
<gene>
    <name evidence="2" type="ORF">HK103_005123</name>
</gene>
<feature type="compositionally biased region" description="Basic and acidic residues" evidence="1">
    <location>
        <begin position="1"/>
        <end position="34"/>
    </location>
</feature>
<feature type="region of interest" description="Disordered" evidence="1">
    <location>
        <begin position="137"/>
        <end position="204"/>
    </location>
</feature>
<accession>A0AAD5UFM6</accession>